<evidence type="ECO:0000313" key="6">
    <source>
        <dbReference type="EMBL" id="KAJ5172204.1"/>
    </source>
</evidence>
<evidence type="ECO:0000259" key="5">
    <source>
        <dbReference type="PROSITE" id="PS50048"/>
    </source>
</evidence>
<keyword evidence="4" id="KW-0539">Nucleus</keyword>
<feature type="domain" description="Zn(2)-C6 fungal-type" evidence="5">
    <location>
        <begin position="9"/>
        <end position="37"/>
    </location>
</feature>
<dbReference type="SMART" id="SM00066">
    <property type="entry name" value="GAL4"/>
    <property type="match status" value="1"/>
</dbReference>
<dbReference type="GO" id="GO:0003677">
    <property type="term" value="F:DNA binding"/>
    <property type="evidence" value="ECO:0007669"/>
    <property type="project" value="UniProtKB-KW"/>
</dbReference>
<keyword evidence="3" id="KW-0804">Transcription</keyword>
<reference evidence="6" key="1">
    <citation type="submission" date="2022-11" db="EMBL/GenBank/DDBJ databases">
        <authorList>
            <person name="Petersen C."/>
        </authorList>
    </citation>
    <scope>NUCLEOTIDE SEQUENCE</scope>
    <source>
        <strain evidence="6">IBT 21917</strain>
    </source>
</reference>
<dbReference type="PROSITE" id="PS50048">
    <property type="entry name" value="ZN2_CY6_FUNGAL_2"/>
    <property type="match status" value="1"/>
</dbReference>
<name>A0A9W9IAJ0_9EURO</name>
<evidence type="ECO:0000256" key="1">
    <source>
        <dbReference type="ARBA" id="ARBA00023015"/>
    </source>
</evidence>
<dbReference type="PANTHER" id="PTHR38791:SF5">
    <property type="entry name" value="TRANSCRIPTION FACTOR DBAG-RELATED"/>
    <property type="match status" value="1"/>
</dbReference>
<evidence type="ECO:0000256" key="3">
    <source>
        <dbReference type="ARBA" id="ARBA00023163"/>
    </source>
</evidence>
<dbReference type="InterPro" id="IPR001138">
    <property type="entry name" value="Zn2Cys6_DnaBD"/>
</dbReference>
<dbReference type="PANTHER" id="PTHR38791">
    <property type="entry name" value="ZN(II)2CYS6 TRANSCRIPTION FACTOR (EUROFUNG)-RELATED-RELATED"/>
    <property type="match status" value="1"/>
</dbReference>
<gene>
    <name evidence="6" type="ORF">N7492_004797</name>
</gene>
<protein>
    <recommendedName>
        <fullName evidence="5">Zn(2)-C6 fungal-type domain-containing protein</fullName>
    </recommendedName>
</protein>
<dbReference type="PROSITE" id="PS00463">
    <property type="entry name" value="ZN2_CY6_FUNGAL_1"/>
    <property type="match status" value="1"/>
</dbReference>
<dbReference type="CDD" id="cd00067">
    <property type="entry name" value="GAL4"/>
    <property type="match status" value="1"/>
</dbReference>
<keyword evidence="1" id="KW-0805">Transcription regulation</keyword>
<accession>A0A9W9IAJ0</accession>
<dbReference type="GO" id="GO:0008270">
    <property type="term" value="F:zinc ion binding"/>
    <property type="evidence" value="ECO:0007669"/>
    <property type="project" value="InterPro"/>
</dbReference>
<proteinExistence type="predicted"/>
<organism evidence="6 7">
    <name type="scientific">Penicillium capsulatum</name>
    <dbReference type="NCBI Taxonomy" id="69766"/>
    <lineage>
        <taxon>Eukaryota</taxon>
        <taxon>Fungi</taxon>
        <taxon>Dikarya</taxon>
        <taxon>Ascomycota</taxon>
        <taxon>Pezizomycotina</taxon>
        <taxon>Eurotiomycetes</taxon>
        <taxon>Eurotiomycetidae</taxon>
        <taxon>Eurotiales</taxon>
        <taxon>Aspergillaceae</taxon>
        <taxon>Penicillium</taxon>
    </lineage>
</organism>
<sequence length="555" mass="62306">MVNRGRSGGCLTCKERRVKCDEARPKCRPCQRLGIPCAGYKTRYANIRFKDQSHKFYSRADGECIQKPDWLPVLRPLAQPDTAVPFYLRHYAGMGREMGSARGFFEVLIPIYASQRPSSALSLAVSALASEIMSLWRHESFQSSRETYTQAIRCLRSTIQDVNEWGKPETALAVLSLQLYESVAAIYGLRSATRIHHDGALSLLPFADPDYRNGITNAYIRRFIVHTEVCSAMRQKRLLQSGADAWIRGNGAMPAPDNPSCALDAIGASVANLQASYTQLETPVGSISSSQRDLGELIVEAKLLDEQLLAWARDVPDHWQPLQLSGQDIDPSIPTYRSVCEVYSCCQIAAIWNLWRIQRLLLIKIILGSIQMISHSRSSRLTEDVVSTNDETIVDLGHTFQELVDSLCHSVPFYMGNRTNPSNMADFTDPEILFPSDCYRHRDSNPHSINKLGSSGDEQKQSIIAQGPWHVMSPLSHILTLVSEDRSQLLATFLRYGQREWIREQFLRVTRLLRIPSKSVQEPYLRGLSAQRSADTGFEDLVKGVRKGAIFMSGP</sequence>
<evidence type="ECO:0000256" key="4">
    <source>
        <dbReference type="ARBA" id="ARBA00023242"/>
    </source>
</evidence>
<keyword evidence="7" id="KW-1185">Reference proteome</keyword>
<reference evidence="6" key="2">
    <citation type="journal article" date="2023" name="IMA Fungus">
        <title>Comparative genomic study of the Penicillium genus elucidates a diverse pangenome and 15 lateral gene transfer events.</title>
        <authorList>
            <person name="Petersen C."/>
            <person name="Sorensen T."/>
            <person name="Nielsen M.R."/>
            <person name="Sondergaard T.E."/>
            <person name="Sorensen J.L."/>
            <person name="Fitzpatrick D.A."/>
            <person name="Frisvad J.C."/>
            <person name="Nielsen K.L."/>
        </authorList>
    </citation>
    <scope>NUCLEOTIDE SEQUENCE</scope>
    <source>
        <strain evidence="6">IBT 21917</strain>
    </source>
</reference>
<dbReference type="InterPro" id="IPR053175">
    <property type="entry name" value="DHMBA_Reg_Transcription_Factor"/>
</dbReference>
<dbReference type="EMBL" id="JAPQKO010000003">
    <property type="protein sequence ID" value="KAJ5172204.1"/>
    <property type="molecule type" value="Genomic_DNA"/>
</dbReference>
<dbReference type="Gene3D" id="4.10.240.10">
    <property type="entry name" value="Zn(2)-C6 fungal-type DNA-binding domain"/>
    <property type="match status" value="1"/>
</dbReference>
<keyword evidence="2" id="KW-0238">DNA-binding</keyword>
<dbReference type="SUPFAM" id="SSF57701">
    <property type="entry name" value="Zn2/Cys6 DNA-binding domain"/>
    <property type="match status" value="1"/>
</dbReference>
<comment type="caution">
    <text evidence="6">The sequence shown here is derived from an EMBL/GenBank/DDBJ whole genome shotgun (WGS) entry which is preliminary data.</text>
</comment>
<dbReference type="GO" id="GO:0000981">
    <property type="term" value="F:DNA-binding transcription factor activity, RNA polymerase II-specific"/>
    <property type="evidence" value="ECO:0007669"/>
    <property type="project" value="InterPro"/>
</dbReference>
<evidence type="ECO:0000256" key="2">
    <source>
        <dbReference type="ARBA" id="ARBA00023125"/>
    </source>
</evidence>
<dbReference type="Proteomes" id="UP001146351">
    <property type="component" value="Unassembled WGS sequence"/>
</dbReference>
<dbReference type="Pfam" id="PF00172">
    <property type="entry name" value="Zn_clus"/>
    <property type="match status" value="1"/>
</dbReference>
<dbReference type="InterPro" id="IPR036864">
    <property type="entry name" value="Zn2-C6_fun-type_DNA-bd_sf"/>
</dbReference>
<dbReference type="AlphaFoldDB" id="A0A9W9IAJ0"/>
<dbReference type="OrthoDB" id="2991872at2759"/>
<evidence type="ECO:0000313" key="7">
    <source>
        <dbReference type="Proteomes" id="UP001146351"/>
    </source>
</evidence>